<sequence>MNLVVLVYEVTRDFLKYEIYGLSSQIRRSAVSILSNISEGRRRGSHKEFQRFLRFAFGSAAELETQLEIVSRLQYGDKNKLKEAQNLLEEILKMLNKMTQPTPSTSTSL</sequence>
<dbReference type="STRING" id="1618993.UX09_C0007G0001"/>
<feature type="non-terminal residue" evidence="1">
    <location>
        <position position="109"/>
    </location>
</feature>
<dbReference type="CDD" id="cd16377">
    <property type="entry name" value="23S_rRNA_IVP_like"/>
    <property type="match status" value="1"/>
</dbReference>
<evidence type="ECO:0000313" key="1">
    <source>
        <dbReference type="EMBL" id="KKU08975.1"/>
    </source>
</evidence>
<dbReference type="AlphaFoldDB" id="A0A0G1QJW0"/>
<dbReference type="Pfam" id="PF05635">
    <property type="entry name" value="23S_rRNA_IVP"/>
    <property type="match status" value="1"/>
</dbReference>
<accession>A0A0G1QJW0</accession>
<dbReference type="InterPro" id="IPR012657">
    <property type="entry name" value="23S_rRNA-intervening_sequence"/>
</dbReference>
<dbReference type="InterPro" id="IPR036583">
    <property type="entry name" value="23S_rRNA_IVS_sf"/>
</dbReference>
<dbReference type="Proteomes" id="UP000034354">
    <property type="component" value="Unassembled WGS sequence"/>
</dbReference>
<evidence type="ECO:0000313" key="2">
    <source>
        <dbReference type="Proteomes" id="UP000034354"/>
    </source>
</evidence>
<comment type="caution">
    <text evidence="1">The sequence shown here is derived from an EMBL/GenBank/DDBJ whole genome shotgun (WGS) entry which is preliminary data.</text>
</comment>
<reference evidence="1 2" key="1">
    <citation type="journal article" date="2015" name="Nature">
        <title>rRNA introns, odd ribosomes, and small enigmatic genomes across a large radiation of phyla.</title>
        <authorList>
            <person name="Brown C.T."/>
            <person name="Hug L.A."/>
            <person name="Thomas B.C."/>
            <person name="Sharon I."/>
            <person name="Castelle C.J."/>
            <person name="Singh A."/>
            <person name="Wilkins M.J."/>
            <person name="Williams K.H."/>
            <person name="Banfield J.F."/>
        </authorList>
    </citation>
    <scope>NUCLEOTIDE SEQUENCE [LARGE SCALE GENOMIC DNA]</scope>
</reference>
<keyword evidence="1" id="KW-0689">Ribosomal protein</keyword>
<gene>
    <name evidence="1" type="ORF">UX09_C0007G0001</name>
</gene>
<dbReference type="Gene3D" id="1.20.1440.60">
    <property type="entry name" value="23S rRNA-intervening sequence"/>
    <property type="match status" value="1"/>
</dbReference>
<dbReference type="PANTHER" id="PTHR38471:SF2">
    <property type="entry name" value="FOUR HELIX BUNDLE PROTEIN"/>
    <property type="match status" value="1"/>
</dbReference>
<dbReference type="SUPFAM" id="SSF158446">
    <property type="entry name" value="IVS-encoded protein-like"/>
    <property type="match status" value="1"/>
</dbReference>
<dbReference type="EMBL" id="LCKW01000007">
    <property type="protein sequence ID" value="KKU08975.1"/>
    <property type="molecule type" value="Genomic_DNA"/>
</dbReference>
<proteinExistence type="predicted"/>
<protein>
    <submittedName>
        <fullName evidence="1">S23 ribosomal protein</fullName>
    </submittedName>
</protein>
<name>A0A0G1QJW0_9BACT</name>
<dbReference type="NCBIfam" id="TIGR02436">
    <property type="entry name" value="four helix bundle protein"/>
    <property type="match status" value="1"/>
</dbReference>
<dbReference type="PANTHER" id="PTHR38471">
    <property type="entry name" value="FOUR HELIX BUNDLE PROTEIN"/>
    <property type="match status" value="1"/>
</dbReference>
<dbReference type="GO" id="GO:0005840">
    <property type="term" value="C:ribosome"/>
    <property type="evidence" value="ECO:0007669"/>
    <property type="project" value="UniProtKB-KW"/>
</dbReference>
<organism evidence="1 2">
    <name type="scientific">Candidatus Uhrbacteria bacterium GW2011_GWE2_45_35</name>
    <dbReference type="NCBI Taxonomy" id="1618993"/>
    <lineage>
        <taxon>Bacteria</taxon>
        <taxon>Candidatus Uhriibacteriota</taxon>
    </lineage>
</organism>
<keyword evidence="1" id="KW-0687">Ribonucleoprotein</keyword>